<evidence type="ECO:0000313" key="3">
    <source>
        <dbReference type="Proteomes" id="UP000059680"/>
    </source>
</evidence>
<dbReference type="SMR" id="A0A0P0W5X6"/>
<dbReference type="EMBL" id="AP014960">
    <property type="protein sequence ID" value="BAS87501.1"/>
    <property type="molecule type" value="Genomic_DNA"/>
</dbReference>
<gene>
    <name evidence="2" type="ordered locus">Os04g0100075</name>
    <name evidence="2" type="ORF">OSNPB_040100075</name>
</gene>
<name>A0A0P0W5X6_ORYSJ</name>
<dbReference type="AlphaFoldDB" id="A0A0P0W5X6"/>
<protein>
    <submittedName>
        <fullName evidence="2">Os04g0100075 protein</fullName>
    </submittedName>
</protein>
<proteinExistence type="predicted"/>
<accession>A0A0P0W5X6</accession>
<keyword evidence="3" id="KW-1185">Reference proteome</keyword>
<sequence length="126" mass="13213">MPPKRKATTKAGPRGRPQRTLRAPSRFGGDDDRATGGAPEGDVEASLDGHHDAEHEDAPRGAGGDNRPGAEEPCPEPETTGDRTVAIAAQLEELRRAIVTLHSEGGAPASVLQAQLDELKATLTHL</sequence>
<evidence type="ECO:0000256" key="1">
    <source>
        <dbReference type="SAM" id="MobiDB-lite"/>
    </source>
</evidence>
<reference evidence="2 3" key="3">
    <citation type="journal article" date="2013" name="Rice">
        <title>Improvement of the Oryza sativa Nipponbare reference genome using next generation sequence and optical map data.</title>
        <authorList>
            <person name="Kawahara Y."/>
            <person name="de la Bastide M."/>
            <person name="Hamilton J.P."/>
            <person name="Kanamori H."/>
            <person name="McCombie W.R."/>
            <person name="Ouyang S."/>
            <person name="Schwartz D.C."/>
            <person name="Tanaka T."/>
            <person name="Wu J."/>
            <person name="Zhou S."/>
            <person name="Childs K.L."/>
            <person name="Davidson R.M."/>
            <person name="Lin H."/>
            <person name="Quesada-Ocampo L."/>
            <person name="Vaillancourt B."/>
            <person name="Sakai H."/>
            <person name="Lee S.S."/>
            <person name="Kim J."/>
            <person name="Numa H."/>
            <person name="Itoh T."/>
            <person name="Buell C.R."/>
            <person name="Matsumoto T."/>
        </authorList>
    </citation>
    <scope>NUCLEOTIDE SEQUENCE [LARGE SCALE GENOMIC DNA]</scope>
    <source>
        <strain evidence="3">cv. Nipponbare</strain>
    </source>
</reference>
<reference evidence="3" key="1">
    <citation type="journal article" date="2005" name="Nature">
        <title>The map-based sequence of the rice genome.</title>
        <authorList>
            <consortium name="International rice genome sequencing project (IRGSP)"/>
            <person name="Matsumoto T."/>
            <person name="Wu J."/>
            <person name="Kanamori H."/>
            <person name="Katayose Y."/>
            <person name="Fujisawa M."/>
            <person name="Namiki N."/>
            <person name="Mizuno H."/>
            <person name="Yamamoto K."/>
            <person name="Antonio B.A."/>
            <person name="Baba T."/>
            <person name="Sakata K."/>
            <person name="Nagamura Y."/>
            <person name="Aoki H."/>
            <person name="Arikawa K."/>
            <person name="Arita K."/>
            <person name="Bito T."/>
            <person name="Chiden Y."/>
            <person name="Fujitsuka N."/>
            <person name="Fukunaka R."/>
            <person name="Hamada M."/>
            <person name="Harada C."/>
            <person name="Hayashi A."/>
            <person name="Hijishita S."/>
            <person name="Honda M."/>
            <person name="Hosokawa S."/>
            <person name="Ichikawa Y."/>
            <person name="Idonuma A."/>
            <person name="Iijima M."/>
            <person name="Ikeda M."/>
            <person name="Ikeno M."/>
            <person name="Ito K."/>
            <person name="Ito S."/>
            <person name="Ito T."/>
            <person name="Ito Y."/>
            <person name="Ito Y."/>
            <person name="Iwabuchi A."/>
            <person name="Kamiya K."/>
            <person name="Karasawa W."/>
            <person name="Kurita K."/>
            <person name="Katagiri S."/>
            <person name="Kikuta A."/>
            <person name="Kobayashi H."/>
            <person name="Kobayashi N."/>
            <person name="Machita K."/>
            <person name="Maehara T."/>
            <person name="Masukawa M."/>
            <person name="Mizubayashi T."/>
            <person name="Mukai Y."/>
            <person name="Nagasaki H."/>
            <person name="Nagata Y."/>
            <person name="Naito S."/>
            <person name="Nakashima M."/>
            <person name="Nakama Y."/>
            <person name="Nakamichi Y."/>
            <person name="Nakamura M."/>
            <person name="Meguro A."/>
            <person name="Negishi M."/>
            <person name="Ohta I."/>
            <person name="Ohta T."/>
            <person name="Okamoto M."/>
            <person name="Ono N."/>
            <person name="Saji S."/>
            <person name="Sakaguchi M."/>
            <person name="Sakai K."/>
            <person name="Shibata M."/>
            <person name="Shimokawa T."/>
            <person name="Song J."/>
            <person name="Takazaki Y."/>
            <person name="Terasawa K."/>
            <person name="Tsugane M."/>
            <person name="Tsuji K."/>
            <person name="Ueda S."/>
            <person name="Waki K."/>
            <person name="Yamagata H."/>
            <person name="Yamamoto M."/>
            <person name="Yamamoto S."/>
            <person name="Yamane H."/>
            <person name="Yoshiki S."/>
            <person name="Yoshihara R."/>
            <person name="Yukawa K."/>
            <person name="Zhong H."/>
            <person name="Yano M."/>
            <person name="Yuan Q."/>
            <person name="Ouyang S."/>
            <person name="Liu J."/>
            <person name="Jones K.M."/>
            <person name="Gansberger K."/>
            <person name="Moffat K."/>
            <person name="Hill J."/>
            <person name="Bera J."/>
            <person name="Fadrosh D."/>
            <person name="Jin S."/>
            <person name="Johri S."/>
            <person name="Kim M."/>
            <person name="Overton L."/>
            <person name="Reardon M."/>
            <person name="Tsitrin T."/>
            <person name="Vuong H."/>
            <person name="Weaver B."/>
            <person name="Ciecko A."/>
            <person name="Tallon L."/>
            <person name="Jackson J."/>
            <person name="Pai G."/>
            <person name="Aken S.V."/>
            <person name="Utterback T."/>
            <person name="Reidmuller S."/>
            <person name="Feldblyum T."/>
            <person name="Hsiao J."/>
            <person name="Zismann V."/>
            <person name="Iobst S."/>
            <person name="de Vazeille A.R."/>
            <person name="Buell C.R."/>
            <person name="Ying K."/>
            <person name="Li Y."/>
            <person name="Lu T."/>
            <person name="Huang Y."/>
            <person name="Zhao Q."/>
            <person name="Feng Q."/>
            <person name="Zhang L."/>
            <person name="Zhu J."/>
            <person name="Weng Q."/>
            <person name="Mu J."/>
            <person name="Lu Y."/>
            <person name="Fan D."/>
            <person name="Liu Y."/>
            <person name="Guan J."/>
            <person name="Zhang Y."/>
            <person name="Yu S."/>
            <person name="Liu X."/>
            <person name="Zhang Y."/>
            <person name="Hong G."/>
            <person name="Han B."/>
            <person name="Choisne N."/>
            <person name="Demange N."/>
            <person name="Orjeda G."/>
            <person name="Samain S."/>
            <person name="Cattolico L."/>
            <person name="Pelletier E."/>
            <person name="Couloux A."/>
            <person name="Segurens B."/>
            <person name="Wincker P."/>
            <person name="D'Hont A."/>
            <person name="Scarpelli C."/>
            <person name="Weissenbach J."/>
            <person name="Salanoubat M."/>
            <person name="Quetier F."/>
            <person name="Yu Y."/>
            <person name="Kim H.R."/>
            <person name="Rambo T."/>
            <person name="Currie J."/>
            <person name="Collura K."/>
            <person name="Luo M."/>
            <person name="Yang T."/>
            <person name="Ammiraju J.S.S."/>
            <person name="Engler F."/>
            <person name="Soderlund C."/>
            <person name="Wing R.A."/>
            <person name="Palmer L.E."/>
            <person name="de la Bastide M."/>
            <person name="Spiegel L."/>
            <person name="Nascimento L."/>
            <person name="Zutavern T."/>
            <person name="O'Shaughnessy A."/>
            <person name="Dike S."/>
            <person name="Dedhia N."/>
            <person name="Preston R."/>
            <person name="Balija V."/>
            <person name="McCombie W.R."/>
            <person name="Chow T."/>
            <person name="Chen H."/>
            <person name="Chung M."/>
            <person name="Chen C."/>
            <person name="Shaw J."/>
            <person name="Wu H."/>
            <person name="Hsiao K."/>
            <person name="Chao Y."/>
            <person name="Chu M."/>
            <person name="Cheng C."/>
            <person name="Hour A."/>
            <person name="Lee P."/>
            <person name="Lin S."/>
            <person name="Lin Y."/>
            <person name="Liou J."/>
            <person name="Liu S."/>
            <person name="Hsing Y."/>
            <person name="Raghuvanshi S."/>
            <person name="Mohanty A."/>
            <person name="Bharti A.K."/>
            <person name="Gaur A."/>
            <person name="Gupta V."/>
            <person name="Kumar D."/>
            <person name="Ravi V."/>
            <person name="Vij S."/>
            <person name="Kapur A."/>
            <person name="Khurana P."/>
            <person name="Khurana P."/>
            <person name="Khurana J.P."/>
            <person name="Tyagi A.K."/>
            <person name="Gaikwad K."/>
            <person name="Singh A."/>
            <person name="Dalal V."/>
            <person name="Srivastava S."/>
            <person name="Dixit A."/>
            <person name="Pal A.K."/>
            <person name="Ghazi I.A."/>
            <person name="Yadav M."/>
            <person name="Pandit A."/>
            <person name="Bhargava A."/>
            <person name="Sureshbabu K."/>
            <person name="Batra K."/>
            <person name="Sharma T.R."/>
            <person name="Mohapatra T."/>
            <person name="Singh N.K."/>
            <person name="Messing J."/>
            <person name="Nelson A.B."/>
            <person name="Fuks G."/>
            <person name="Kavchok S."/>
            <person name="Keizer G."/>
            <person name="Linton E."/>
            <person name="Llaca V."/>
            <person name="Song R."/>
            <person name="Tanyolac B."/>
            <person name="Young S."/>
            <person name="Ho-Il K."/>
            <person name="Hahn J.H."/>
            <person name="Sangsakoo G."/>
            <person name="Vanavichit A."/>
            <person name="de Mattos Luiz.A.T."/>
            <person name="Zimmer P.D."/>
            <person name="Malone G."/>
            <person name="Dellagostin O."/>
            <person name="de Oliveira A.C."/>
            <person name="Bevan M."/>
            <person name="Bancroft I."/>
            <person name="Minx P."/>
            <person name="Cordum H."/>
            <person name="Wilson R."/>
            <person name="Cheng Z."/>
            <person name="Jin W."/>
            <person name="Jiang J."/>
            <person name="Leong S.A."/>
            <person name="Iwama H."/>
            <person name="Gojobori T."/>
            <person name="Itoh T."/>
            <person name="Niimura Y."/>
            <person name="Fujii Y."/>
            <person name="Habara T."/>
            <person name="Sakai H."/>
            <person name="Sato Y."/>
            <person name="Wilson G."/>
            <person name="Kumar K."/>
            <person name="McCouch S."/>
            <person name="Juretic N."/>
            <person name="Hoen D."/>
            <person name="Wright S."/>
            <person name="Bruskiewich R."/>
            <person name="Bureau T."/>
            <person name="Miyao A."/>
            <person name="Hirochika H."/>
            <person name="Nishikawa T."/>
            <person name="Kadowaki K."/>
            <person name="Sugiura M."/>
            <person name="Burr B."/>
            <person name="Sasaki T."/>
        </authorList>
    </citation>
    <scope>NUCLEOTIDE SEQUENCE [LARGE SCALE GENOMIC DNA]</scope>
    <source>
        <strain evidence="3">cv. Nipponbare</strain>
    </source>
</reference>
<dbReference type="InParanoid" id="A0A0P0W5X6"/>
<dbReference type="PaxDb" id="39947-A0A0P0W5X6"/>
<feature type="compositionally biased region" description="Basic and acidic residues" evidence="1">
    <location>
        <begin position="47"/>
        <end position="59"/>
    </location>
</feature>
<feature type="region of interest" description="Disordered" evidence="1">
    <location>
        <begin position="1"/>
        <end position="82"/>
    </location>
</feature>
<reference evidence="2 3" key="2">
    <citation type="journal article" date="2013" name="Plant Cell Physiol.">
        <title>Rice Annotation Project Database (RAP-DB): an integrative and interactive database for rice genomics.</title>
        <authorList>
            <person name="Sakai H."/>
            <person name="Lee S.S."/>
            <person name="Tanaka T."/>
            <person name="Numa H."/>
            <person name="Kim J."/>
            <person name="Kawahara Y."/>
            <person name="Wakimoto H."/>
            <person name="Yang C.C."/>
            <person name="Iwamoto M."/>
            <person name="Abe T."/>
            <person name="Yamada Y."/>
            <person name="Muto A."/>
            <person name="Inokuchi H."/>
            <person name="Ikemura T."/>
            <person name="Matsumoto T."/>
            <person name="Sasaki T."/>
            <person name="Itoh T."/>
        </authorList>
    </citation>
    <scope>NUCLEOTIDE SEQUENCE [LARGE SCALE GENOMIC DNA]</scope>
    <source>
        <strain evidence="3">cv. Nipponbare</strain>
    </source>
</reference>
<dbReference type="Proteomes" id="UP000059680">
    <property type="component" value="Chromosome 4"/>
</dbReference>
<organism evidence="2 3">
    <name type="scientific">Oryza sativa subsp. japonica</name>
    <name type="common">Rice</name>
    <dbReference type="NCBI Taxonomy" id="39947"/>
    <lineage>
        <taxon>Eukaryota</taxon>
        <taxon>Viridiplantae</taxon>
        <taxon>Streptophyta</taxon>
        <taxon>Embryophyta</taxon>
        <taxon>Tracheophyta</taxon>
        <taxon>Spermatophyta</taxon>
        <taxon>Magnoliopsida</taxon>
        <taxon>Liliopsida</taxon>
        <taxon>Poales</taxon>
        <taxon>Poaceae</taxon>
        <taxon>BOP clade</taxon>
        <taxon>Oryzoideae</taxon>
        <taxon>Oryzeae</taxon>
        <taxon>Oryzinae</taxon>
        <taxon>Oryza</taxon>
        <taxon>Oryza sativa</taxon>
    </lineage>
</organism>
<evidence type="ECO:0000313" key="2">
    <source>
        <dbReference type="EMBL" id="BAS87501.1"/>
    </source>
</evidence>